<evidence type="ECO:0000259" key="14">
    <source>
        <dbReference type="PROSITE" id="PS51745"/>
    </source>
</evidence>
<evidence type="ECO:0000313" key="15">
    <source>
        <dbReference type="EMBL" id="KAK0153415.1"/>
    </source>
</evidence>
<keyword evidence="11" id="KW-0131">Cell cycle</keyword>
<accession>A0AA47N7P9</accession>
<dbReference type="SUPFAM" id="SSF54277">
    <property type="entry name" value="CAD &amp; PB1 domains"/>
    <property type="match status" value="1"/>
</dbReference>
<evidence type="ECO:0000256" key="8">
    <source>
        <dbReference type="ARBA" id="ARBA00022618"/>
    </source>
</evidence>
<keyword evidence="5" id="KW-0796">Tight junction</keyword>
<feature type="compositionally biased region" description="Low complexity" evidence="12">
    <location>
        <begin position="437"/>
        <end position="453"/>
    </location>
</feature>
<dbReference type="InterPro" id="IPR001478">
    <property type="entry name" value="PDZ"/>
</dbReference>
<feature type="domain" description="PB1" evidence="14">
    <location>
        <begin position="185"/>
        <end position="265"/>
    </location>
</feature>
<reference evidence="15" key="1">
    <citation type="journal article" date="2023" name="Front. Mar. Sci.">
        <title>A new Merluccius polli reference genome to investigate the effects of global change in West African waters.</title>
        <authorList>
            <person name="Mateo J.L."/>
            <person name="Blanco-Fernandez C."/>
            <person name="Garcia-Vazquez E."/>
            <person name="Machado-Schiaffino G."/>
        </authorList>
    </citation>
    <scope>NUCLEOTIDE SEQUENCE</scope>
    <source>
        <strain evidence="15">C29</strain>
        <tissue evidence="15">Fin</tissue>
    </source>
</reference>
<dbReference type="GO" id="GO:0007163">
    <property type="term" value="P:establishment or maintenance of cell polarity"/>
    <property type="evidence" value="ECO:0007669"/>
    <property type="project" value="TreeGrafter"/>
</dbReference>
<keyword evidence="8" id="KW-0132">Cell division</keyword>
<comment type="similarity">
    <text evidence="4">Belongs to the PAR6 family.</text>
</comment>
<evidence type="ECO:0000256" key="12">
    <source>
        <dbReference type="SAM" id="MobiDB-lite"/>
    </source>
</evidence>
<dbReference type="InterPro" id="IPR034868">
    <property type="entry name" value="PB1_Par6"/>
</dbReference>
<evidence type="ECO:0000256" key="5">
    <source>
        <dbReference type="ARBA" id="ARBA00022427"/>
    </source>
</evidence>
<dbReference type="CDD" id="cd06718">
    <property type="entry name" value="PDZ_Par6-like"/>
    <property type="match status" value="1"/>
</dbReference>
<evidence type="ECO:0000256" key="4">
    <source>
        <dbReference type="ARBA" id="ARBA00008625"/>
    </source>
</evidence>
<evidence type="ECO:0000313" key="16">
    <source>
        <dbReference type="Proteomes" id="UP001174136"/>
    </source>
</evidence>
<dbReference type="GO" id="GO:0060341">
    <property type="term" value="P:regulation of cellular localization"/>
    <property type="evidence" value="ECO:0007669"/>
    <property type="project" value="TreeGrafter"/>
</dbReference>
<dbReference type="SMART" id="SM00666">
    <property type="entry name" value="PB1"/>
    <property type="match status" value="1"/>
</dbReference>
<evidence type="ECO:0000256" key="2">
    <source>
        <dbReference type="ARBA" id="ARBA00004435"/>
    </source>
</evidence>
<dbReference type="FunFam" id="3.10.20.90:FF:000031">
    <property type="entry name" value="Partitioning defective 6 homolog alpha"/>
    <property type="match status" value="1"/>
</dbReference>
<organism evidence="15 16">
    <name type="scientific">Merluccius polli</name>
    <name type="common">Benguela hake</name>
    <name type="synonym">Merluccius cadenati</name>
    <dbReference type="NCBI Taxonomy" id="89951"/>
    <lineage>
        <taxon>Eukaryota</taxon>
        <taxon>Metazoa</taxon>
        <taxon>Chordata</taxon>
        <taxon>Craniata</taxon>
        <taxon>Vertebrata</taxon>
        <taxon>Euteleostomi</taxon>
        <taxon>Actinopterygii</taxon>
        <taxon>Neopterygii</taxon>
        <taxon>Teleostei</taxon>
        <taxon>Neoteleostei</taxon>
        <taxon>Acanthomorphata</taxon>
        <taxon>Zeiogadaria</taxon>
        <taxon>Gadariae</taxon>
        <taxon>Gadiformes</taxon>
        <taxon>Gadoidei</taxon>
        <taxon>Merlucciidae</taxon>
        <taxon>Merluccius</taxon>
    </lineage>
</organism>
<dbReference type="InterPro" id="IPR053793">
    <property type="entry name" value="PB1-like"/>
</dbReference>
<keyword evidence="16" id="KW-1185">Reference proteome</keyword>
<comment type="subcellular location">
    <subcellularLocation>
        <location evidence="2">Cell junction</location>
        <location evidence="2">Tight junction</location>
    </subcellularLocation>
    <subcellularLocation>
        <location evidence="1">Cell membrane</location>
    </subcellularLocation>
    <subcellularLocation>
        <location evidence="3">Cytoplasm</location>
    </subcellularLocation>
</comment>
<dbReference type="PANTHER" id="PTHR14102:SF9">
    <property type="entry name" value="PARTITIONING DEFECTIVE 6 HOMOLOG ALPHA"/>
    <property type="match status" value="1"/>
</dbReference>
<dbReference type="InterPro" id="IPR051741">
    <property type="entry name" value="PAR6_homolog"/>
</dbReference>
<feature type="compositionally biased region" description="Polar residues" evidence="12">
    <location>
        <begin position="531"/>
        <end position="565"/>
    </location>
</feature>
<proteinExistence type="inferred from homology"/>
<evidence type="ECO:0000256" key="6">
    <source>
        <dbReference type="ARBA" id="ARBA00022475"/>
    </source>
</evidence>
<dbReference type="GO" id="GO:0005634">
    <property type="term" value="C:nucleus"/>
    <property type="evidence" value="ECO:0007669"/>
    <property type="project" value="TreeGrafter"/>
</dbReference>
<feature type="domain" description="PDZ" evidence="13">
    <location>
        <begin position="331"/>
        <end position="424"/>
    </location>
</feature>
<protein>
    <submittedName>
        <fullName evidence="15">Partitioning defective 6 alpha</fullName>
    </submittedName>
</protein>
<dbReference type="Pfam" id="PF00595">
    <property type="entry name" value="PDZ"/>
    <property type="match status" value="1"/>
</dbReference>
<evidence type="ECO:0000256" key="1">
    <source>
        <dbReference type="ARBA" id="ARBA00004236"/>
    </source>
</evidence>
<sequence length="576" mass="62240">MLTYVGVDSIVFGQAHQEAVLLCGGQILPIDGSKLPMFKPVTEAIYALCQCRRLDAFLHLLGAVLLCGQQGELLYGDGRGDDHRVGVLTEQQVLVDGQDARKKLCGHAQVGLGPVSFLDGRVEEASSKRRTWSPVSGLQRADVLRCPGRAGRRPARWRSLSAVVQADGTMSRHQQRTPFRAAQNMVEVKSKFDAEYRRFALKRSGSGGFQEFYRLLQTVHHIPGTDLMLGYADVHGDLLPINNDDNFHKAVSSANPLLRIIITKREDEPIVFATNSLQRRKKGLGLTGLRPNASGSTHQKNKLGLLIGLPQDFRQISSIIDVDILPETHRRVRLHKHGTHKPLGFYIRDGVSVRVTQQGVEKVPGVFISRLVRGGLAESTGLLGVNDEILEVNGIDVSGKSLDQVTDMMVANSHNLIVTVKPANQRNNVLHRGSKVSANNASLGSGSTGSALSCDSPSPVSHSNPITASDSIAEGYSEEDDDDGDLIIENDNLSTYIPHSLHSSNNGNYSRDSLGRLGSNASTAPLAHSASMPSSFVTSQSDSSMTTVNQNGSPAHTASSNSSQESMREDGNVITL</sequence>
<dbReference type="GO" id="GO:0007098">
    <property type="term" value="P:centrosome cycle"/>
    <property type="evidence" value="ECO:0007669"/>
    <property type="project" value="TreeGrafter"/>
</dbReference>
<dbReference type="Gene3D" id="3.10.20.90">
    <property type="entry name" value="Phosphatidylinositol 3-kinase Catalytic Subunit, Chain A, domain 1"/>
    <property type="match status" value="1"/>
</dbReference>
<dbReference type="GO" id="GO:0051301">
    <property type="term" value="P:cell division"/>
    <property type="evidence" value="ECO:0007669"/>
    <property type="project" value="UniProtKB-KW"/>
</dbReference>
<dbReference type="FunFam" id="2.30.42.10:FF:000030">
    <property type="entry name" value="Partitioning defective 6 homolog beta"/>
    <property type="match status" value="1"/>
</dbReference>
<feature type="region of interest" description="Disordered" evidence="12">
    <location>
        <begin position="525"/>
        <end position="576"/>
    </location>
</feature>
<dbReference type="PROSITE" id="PS50106">
    <property type="entry name" value="PDZ"/>
    <property type="match status" value="1"/>
</dbReference>
<dbReference type="GO" id="GO:0005938">
    <property type="term" value="C:cell cortex"/>
    <property type="evidence" value="ECO:0007669"/>
    <property type="project" value="TreeGrafter"/>
</dbReference>
<keyword evidence="6" id="KW-1003">Cell membrane</keyword>
<dbReference type="Proteomes" id="UP001174136">
    <property type="component" value="Unassembled WGS sequence"/>
</dbReference>
<name>A0AA47N7P9_MERPO</name>
<dbReference type="EMBL" id="JAOPHQ010000851">
    <property type="protein sequence ID" value="KAK0153415.1"/>
    <property type="molecule type" value="Genomic_DNA"/>
</dbReference>
<evidence type="ECO:0000256" key="7">
    <source>
        <dbReference type="ARBA" id="ARBA00022490"/>
    </source>
</evidence>
<dbReference type="InterPro" id="IPR000270">
    <property type="entry name" value="PB1_dom"/>
</dbReference>
<dbReference type="Pfam" id="PF00564">
    <property type="entry name" value="PB1"/>
    <property type="match status" value="1"/>
</dbReference>
<evidence type="ECO:0000256" key="10">
    <source>
        <dbReference type="ARBA" id="ARBA00023136"/>
    </source>
</evidence>
<feature type="compositionally biased region" description="Polar residues" evidence="12">
    <location>
        <begin position="455"/>
        <end position="470"/>
    </location>
</feature>
<dbReference type="GO" id="GO:0016324">
    <property type="term" value="C:apical plasma membrane"/>
    <property type="evidence" value="ECO:0007669"/>
    <property type="project" value="TreeGrafter"/>
</dbReference>
<comment type="caution">
    <text evidence="15">The sequence shown here is derived from an EMBL/GenBank/DDBJ whole genome shotgun (WGS) entry which is preliminary data.</text>
</comment>
<feature type="compositionally biased region" description="Acidic residues" evidence="12">
    <location>
        <begin position="476"/>
        <end position="487"/>
    </location>
</feature>
<dbReference type="AlphaFoldDB" id="A0AA47N7P9"/>
<feature type="compositionally biased region" description="Basic and acidic residues" evidence="12">
    <location>
        <begin position="566"/>
        <end position="576"/>
    </location>
</feature>
<gene>
    <name evidence="15" type="primary">PARD6A</name>
    <name evidence="15" type="ORF">N1851_004924</name>
</gene>
<dbReference type="GO" id="GO:0005923">
    <property type="term" value="C:bicellular tight junction"/>
    <property type="evidence" value="ECO:0007669"/>
    <property type="project" value="UniProtKB-SubCell"/>
</dbReference>
<evidence type="ECO:0000256" key="9">
    <source>
        <dbReference type="ARBA" id="ARBA00022949"/>
    </source>
</evidence>
<dbReference type="PROSITE" id="PS51745">
    <property type="entry name" value="PB1"/>
    <property type="match status" value="1"/>
</dbReference>
<evidence type="ECO:0000256" key="11">
    <source>
        <dbReference type="ARBA" id="ARBA00023306"/>
    </source>
</evidence>
<evidence type="ECO:0000256" key="3">
    <source>
        <dbReference type="ARBA" id="ARBA00004496"/>
    </source>
</evidence>
<feature type="region of interest" description="Disordered" evidence="12">
    <location>
        <begin position="437"/>
        <end position="487"/>
    </location>
</feature>
<dbReference type="SMART" id="SM00228">
    <property type="entry name" value="PDZ"/>
    <property type="match status" value="1"/>
</dbReference>
<keyword evidence="9" id="KW-0965">Cell junction</keyword>
<dbReference type="SUPFAM" id="SSF50156">
    <property type="entry name" value="PDZ domain-like"/>
    <property type="match status" value="1"/>
</dbReference>
<keyword evidence="7" id="KW-0963">Cytoplasm</keyword>
<keyword evidence="10" id="KW-0472">Membrane</keyword>
<dbReference type="Gene3D" id="2.30.42.10">
    <property type="match status" value="1"/>
</dbReference>
<dbReference type="CDD" id="cd06403">
    <property type="entry name" value="PB1_Par6"/>
    <property type="match status" value="1"/>
</dbReference>
<evidence type="ECO:0000259" key="13">
    <source>
        <dbReference type="PROSITE" id="PS50106"/>
    </source>
</evidence>
<dbReference type="InterPro" id="IPR036034">
    <property type="entry name" value="PDZ_sf"/>
</dbReference>
<dbReference type="PANTHER" id="PTHR14102">
    <property type="entry name" value="PAR-6-RELATED"/>
    <property type="match status" value="1"/>
</dbReference>